<evidence type="ECO:0000313" key="4">
    <source>
        <dbReference type="Proteomes" id="UP000571017"/>
    </source>
</evidence>
<evidence type="ECO:0000256" key="1">
    <source>
        <dbReference type="ARBA" id="ARBA00023157"/>
    </source>
</evidence>
<dbReference type="EMBL" id="JACEFG010000001">
    <property type="protein sequence ID" value="MBA2174007.1"/>
    <property type="molecule type" value="Genomic_DNA"/>
</dbReference>
<organism evidence="3 4">
    <name type="scientific">Halobacillus locisalis</name>
    <dbReference type="NCBI Taxonomy" id="220753"/>
    <lineage>
        <taxon>Bacteria</taxon>
        <taxon>Bacillati</taxon>
        <taxon>Bacillota</taxon>
        <taxon>Bacilli</taxon>
        <taxon>Bacillales</taxon>
        <taxon>Bacillaceae</taxon>
        <taxon>Halobacillus</taxon>
    </lineage>
</organism>
<keyword evidence="1" id="KW-1015">Disulfide bond</keyword>
<dbReference type="AlphaFoldDB" id="A0A838CPL6"/>
<dbReference type="InterPro" id="IPR000866">
    <property type="entry name" value="AhpC/TSA"/>
</dbReference>
<gene>
    <name evidence="3" type="ORF">H0266_03740</name>
</gene>
<proteinExistence type="predicted"/>
<feature type="domain" description="Thioredoxin" evidence="2">
    <location>
        <begin position="52"/>
        <end position="192"/>
    </location>
</feature>
<dbReference type="RefSeq" id="WP_181471028.1">
    <property type="nucleotide sequence ID" value="NZ_JACEFG010000001.1"/>
</dbReference>
<keyword evidence="4" id="KW-1185">Reference proteome</keyword>
<comment type="caution">
    <text evidence="3">The sequence shown here is derived from an EMBL/GenBank/DDBJ whole genome shotgun (WGS) entry which is preliminary data.</text>
</comment>
<dbReference type="InterPro" id="IPR013766">
    <property type="entry name" value="Thioredoxin_domain"/>
</dbReference>
<dbReference type="Gene3D" id="3.40.30.10">
    <property type="entry name" value="Glutaredoxin"/>
    <property type="match status" value="1"/>
</dbReference>
<dbReference type="InterPro" id="IPR050553">
    <property type="entry name" value="Thioredoxin_ResA/DsbE_sf"/>
</dbReference>
<dbReference type="SUPFAM" id="SSF52833">
    <property type="entry name" value="Thioredoxin-like"/>
    <property type="match status" value="1"/>
</dbReference>
<dbReference type="PROSITE" id="PS00194">
    <property type="entry name" value="THIOREDOXIN_1"/>
    <property type="match status" value="1"/>
</dbReference>
<accession>A0A838CPL6</accession>
<protein>
    <submittedName>
        <fullName evidence="3">Redoxin domain-containing protein</fullName>
    </submittedName>
</protein>
<sequence>MWKKIVALISLLALIAFGVYSYIDEKKAEKQAEAERNSGGAGMVAPNAPSGLKVGQLAPDFTLQTLDGDEISLSDLRGEKVMINFWATWCPPCREEMPEMEKFHQEFGDDVQVLAVNTTGSETKKDAVPEFVREGGYTFPVLLDKELQVTNDYQAISIPTTYFIGTDGVIQQKRKVGPMTYEFMVEMKNALK</sequence>
<dbReference type="InterPro" id="IPR017937">
    <property type="entry name" value="Thioredoxin_CS"/>
</dbReference>
<dbReference type="PROSITE" id="PS51352">
    <property type="entry name" value="THIOREDOXIN_2"/>
    <property type="match status" value="1"/>
</dbReference>
<evidence type="ECO:0000313" key="3">
    <source>
        <dbReference type="EMBL" id="MBA2174007.1"/>
    </source>
</evidence>
<dbReference type="CDD" id="cd02966">
    <property type="entry name" value="TlpA_like_family"/>
    <property type="match status" value="1"/>
</dbReference>
<dbReference type="Pfam" id="PF00578">
    <property type="entry name" value="AhpC-TSA"/>
    <property type="match status" value="1"/>
</dbReference>
<dbReference type="Proteomes" id="UP000571017">
    <property type="component" value="Unassembled WGS sequence"/>
</dbReference>
<dbReference type="PANTHER" id="PTHR42852">
    <property type="entry name" value="THIOL:DISULFIDE INTERCHANGE PROTEIN DSBE"/>
    <property type="match status" value="1"/>
</dbReference>
<reference evidence="3 4" key="1">
    <citation type="journal article" date="2004" name="Extremophiles">
        <title>Halobacillus locisalis sp. nov., a halophilic bacterium isolated from a marine solar saltern of the Yellow Sea in Korea.</title>
        <authorList>
            <person name="Yoon J.H."/>
            <person name="Kang K.H."/>
            <person name="Oh T.K."/>
            <person name="Park Y.H."/>
        </authorList>
    </citation>
    <scope>NUCLEOTIDE SEQUENCE [LARGE SCALE GENOMIC DNA]</scope>
    <source>
        <strain evidence="3 4">KCTC 3788</strain>
    </source>
</reference>
<dbReference type="InterPro" id="IPR036249">
    <property type="entry name" value="Thioredoxin-like_sf"/>
</dbReference>
<evidence type="ECO:0000259" key="2">
    <source>
        <dbReference type="PROSITE" id="PS51352"/>
    </source>
</evidence>
<dbReference type="GO" id="GO:0016491">
    <property type="term" value="F:oxidoreductase activity"/>
    <property type="evidence" value="ECO:0007669"/>
    <property type="project" value="InterPro"/>
</dbReference>
<dbReference type="GO" id="GO:0016209">
    <property type="term" value="F:antioxidant activity"/>
    <property type="evidence" value="ECO:0007669"/>
    <property type="project" value="InterPro"/>
</dbReference>
<dbReference type="PANTHER" id="PTHR42852:SF1">
    <property type="entry name" value="THIOREDOXIN-LIKE PROTEIN YNEN"/>
    <property type="match status" value="1"/>
</dbReference>
<name>A0A838CPL6_9BACI</name>